<evidence type="ECO:0000256" key="2">
    <source>
        <dbReference type="ARBA" id="ARBA00022553"/>
    </source>
</evidence>
<keyword evidence="13" id="KW-1185">Reference proteome</keyword>
<evidence type="ECO:0000256" key="6">
    <source>
        <dbReference type="ARBA" id="ARBA00023163"/>
    </source>
</evidence>
<dbReference type="InterPro" id="IPR011006">
    <property type="entry name" value="CheY-like_superfamily"/>
</dbReference>
<dbReference type="SMART" id="SM00862">
    <property type="entry name" value="Trans_reg_C"/>
    <property type="match status" value="1"/>
</dbReference>
<evidence type="ECO:0000256" key="3">
    <source>
        <dbReference type="ARBA" id="ARBA00023012"/>
    </source>
</evidence>
<feature type="domain" description="Response regulatory" evidence="10">
    <location>
        <begin position="35"/>
        <end position="142"/>
    </location>
</feature>
<dbReference type="PANTHER" id="PTHR48111">
    <property type="entry name" value="REGULATOR OF RPOS"/>
    <property type="match status" value="1"/>
</dbReference>
<keyword evidence="2 7" id="KW-0597">Phosphoprotein</keyword>
<evidence type="ECO:0000313" key="13">
    <source>
        <dbReference type="Proteomes" id="UP001499878"/>
    </source>
</evidence>
<keyword evidence="4" id="KW-0805">Transcription regulation</keyword>
<keyword evidence="6" id="KW-0804">Transcription</keyword>
<dbReference type="InterPro" id="IPR001867">
    <property type="entry name" value="OmpR/PhoB-type_DNA-bd"/>
</dbReference>
<dbReference type="InterPro" id="IPR016032">
    <property type="entry name" value="Sig_transdc_resp-reg_C-effctor"/>
</dbReference>
<dbReference type="InterPro" id="IPR039420">
    <property type="entry name" value="WalR-like"/>
</dbReference>
<proteinExistence type="predicted"/>
<dbReference type="CDD" id="cd00383">
    <property type="entry name" value="trans_reg_C"/>
    <property type="match status" value="1"/>
</dbReference>
<evidence type="ECO:0000256" key="8">
    <source>
        <dbReference type="PROSITE-ProRule" id="PRU01091"/>
    </source>
</evidence>
<dbReference type="SUPFAM" id="SSF52172">
    <property type="entry name" value="CheY-like"/>
    <property type="match status" value="1"/>
</dbReference>
<feature type="region of interest" description="Disordered" evidence="9">
    <location>
        <begin position="1"/>
        <end position="26"/>
    </location>
</feature>
<evidence type="ECO:0000256" key="5">
    <source>
        <dbReference type="ARBA" id="ARBA00023125"/>
    </source>
</evidence>
<evidence type="ECO:0000259" key="11">
    <source>
        <dbReference type="PROSITE" id="PS51755"/>
    </source>
</evidence>
<comment type="caution">
    <text evidence="12">The sequence shown here is derived from an EMBL/GenBank/DDBJ whole genome shotgun (WGS) entry which is preliminary data.</text>
</comment>
<evidence type="ECO:0000256" key="4">
    <source>
        <dbReference type="ARBA" id="ARBA00023015"/>
    </source>
</evidence>
<name>A0ABP9T2U9_9ACTN</name>
<keyword evidence="3" id="KW-0902">Two-component regulatory system</keyword>
<dbReference type="InterPro" id="IPR036388">
    <property type="entry name" value="WH-like_DNA-bd_sf"/>
</dbReference>
<feature type="compositionally biased region" description="Pro residues" evidence="9">
    <location>
        <begin position="1"/>
        <end position="11"/>
    </location>
</feature>
<evidence type="ECO:0000256" key="1">
    <source>
        <dbReference type="ARBA" id="ARBA00004496"/>
    </source>
</evidence>
<dbReference type="Proteomes" id="UP001499878">
    <property type="component" value="Unassembled WGS sequence"/>
</dbReference>
<reference evidence="13" key="1">
    <citation type="journal article" date="2019" name="Int. J. Syst. Evol. Microbiol.">
        <title>The Global Catalogue of Microorganisms (GCM) 10K type strain sequencing project: providing services to taxonomists for standard genome sequencing and annotation.</title>
        <authorList>
            <consortium name="The Broad Institute Genomics Platform"/>
            <consortium name="The Broad Institute Genome Sequencing Center for Infectious Disease"/>
            <person name="Wu L."/>
            <person name="Ma J."/>
        </authorList>
    </citation>
    <scope>NUCLEOTIDE SEQUENCE [LARGE SCALE GENOMIC DNA]</scope>
    <source>
        <strain evidence="13">JCM 18306</strain>
    </source>
</reference>
<evidence type="ECO:0000256" key="9">
    <source>
        <dbReference type="SAM" id="MobiDB-lite"/>
    </source>
</evidence>
<dbReference type="Gene3D" id="3.40.50.2300">
    <property type="match status" value="1"/>
</dbReference>
<protein>
    <submittedName>
        <fullName evidence="12">Response regulator transcription factor</fullName>
    </submittedName>
</protein>
<dbReference type="PANTHER" id="PTHR48111:SF22">
    <property type="entry name" value="REGULATOR OF RPOS"/>
    <property type="match status" value="1"/>
</dbReference>
<dbReference type="InterPro" id="IPR001789">
    <property type="entry name" value="Sig_transdc_resp-reg_receiver"/>
</dbReference>
<evidence type="ECO:0000259" key="10">
    <source>
        <dbReference type="PROSITE" id="PS50110"/>
    </source>
</evidence>
<sequence length="250" mass="27402">MARMPKPPSAPAAPADPYARESRGGESARRAGVPYVLLTVGDDRTAELLRSTLRLAGYRVVLARGGAQAMARLTERCFDLVVLDVTLPDLHRLGGRTGRLAEPVRPPVLLLAGGEFLGSMRSGAGDGPVQTAEILATAERLVRAAEPAGPVLALRYDDLVLDEASCRARRGRRTIALTPSEYRLLRCLLQHAERVLSKEQLGRHVWTDLPTSGAVERLVSRLRRKVDEEGDTLIHTRRGFGYWLGRPARF</sequence>
<dbReference type="PROSITE" id="PS51755">
    <property type="entry name" value="OMPR_PHOB"/>
    <property type="match status" value="1"/>
</dbReference>
<organism evidence="12 13">
    <name type="scientific">Streptomyces thinghirensis</name>
    <dbReference type="NCBI Taxonomy" id="551547"/>
    <lineage>
        <taxon>Bacteria</taxon>
        <taxon>Bacillati</taxon>
        <taxon>Actinomycetota</taxon>
        <taxon>Actinomycetes</taxon>
        <taxon>Kitasatosporales</taxon>
        <taxon>Streptomycetaceae</taxon>
        <taxon>Streptomyces</taxon>
    </lineage>
</organism>
<dbReference type="EMBL" id="BAABJR010000004">
    <property type="protein sequence ID" value="GAA5206816.1"/>
    <property type="molecule type" value="Genomic_DNA"/>
</dbReference>
<evidence type="ECO:0000256" key="7">
    <source>
        <dbReference type="PROSITE-ProRule" id="PRU00169"/>
    </source>
</evidence>
<dbReference type="SUPFAM" id="SSF46894">
    <property type="entry name" value="C-terminal effector domain of the bipartite response regulators"/>
    <property type="match status" value="1"/>
</dbReference>
<feature type="domain" description="OmpR/PhoB-type" evidence="11">
    <location>
        <begin position="151"/>
        <end position="246"/>
    </location>
</feature>
<dbReference type="PROSITE" id="PS50110">
    <property type="entry name" value="RESPONSE_REGULATORY"/>
    <property type="match status" value="1"/>
</dbReference>
<feature type="DNA-binding region" description="OmpR/PhoB-type" evidence="8">
    <location>
        <begin position="151"/>
        <end position="246"/>
    </location>
</feature>
<dbReference type="Pfam" id="PF00486">
    <property type="entry name" value="Trans_reg_C"/>
    <property type="match status" value="1"/>
</dbReference>
<feature type="modified residue" description="4-aspartylphosphate" evidence="7">
    <location>
        <position position="84"/>
    </location>
</feature>
<evidence type="ECO:0000313" key="12">
    <source>
        <dbReference type="EMBL" id="GAA5206816.1"/>
    </source>
</evidence>
<comment type="subcellular location">
    <subcellularLocation>
        <location evidence="1">Cytoplasm</location>
    </subcellularLocation>
</comment>
<keyword evidence="5 8" id="KW-0238">DNA-binding</keyword>
<dbReference type="Gene3D" id="1.10.10.10">
    <property type="entry name" value="Winged helix-like DNA-binding domain superfamily/Winged helix DNA-binding domain"/>
    <property type="match status" value="1"/>
</dbReference>
<gene>
    <name evidence="12" type="ORF">GCM10023323_19880</name>
</gene>
<accession>A0ABP9T2U9</accession>